<dbReference type="InterPro" id="IPR004294">
    <property type="entry name" value="Carotenoid_Oase"/>
</dbReference>
<comment type="caution">
    <text evidence="6">The sequence shown here is derived from an EMBL/GenBank/DDBJ whole genome shotgun (WGS) entry which is preliminary data.</text>
</comment>
<evidence type="ECO:0000256" key="3">
    <source>
        <dbReference type="ARBA" id="ARBA00023004"/>
    </source>
</evidence>
<dbReference type="GO" id="GO:0046872">
    <property type="term" value="F:metal ion binding"/>
    <property type="evidence" value="ECO:0007669"/>
    <property type="project" value="UniProtKB-KW"/>
</dbReference>
<evidence type="ECO:0000256" key="4">
    <source>
        <dbReference type="PIRSR" id="PIRSR604294-1"/>
    </source>
</evidence>
<keyword evidence="5" id="KW-0560">Oxidoreductase</keyword>
<reference evidence="6 7" key="1">
    <citation type="journal article" date="2013" name="Genome Announc.">
        <title>Genome Sequence of an Epidemic Isolate of Mycobacterium abscessus subsp. bolletii from Rio de Janeiro, Brazil.</title>
        <authorList>
            <person name="Davidson R.M."/>
            <person name="Reynolds P.R."/>
            <person name="Farias-Hesson E."/>
            <person name="Duarte R.S."/>
            <person name="Jackson M."/>
            <person name="Strong M."/>
        </authorList>
    </citation>
    <scope>NUCLEOTIDE SEQUENCE [LARGE SCALE GENOMIC DNA]</scope>
    <source>
        <strain evidence="6 7">CRM-0020</strain>
    </source>
</reference>
<proteinExistence type="inferred from homology"/>
<evidence type="ECO:0000256" key="2">
    <source>
        <dbReference type="ARBA" id="ARBA00022723"/>
    </source>
</evidence>
<dbReference type="Pfam" id="PF03055">
    <property type="entry name" value="RPE65"/>
    <property type="match status" value="1"/>
</dbReference>
<keyword evidence="3 4" id="KW-0408">Iron</keyword>
<evidence type="ECO:0000313" key="6">
    <source>
        <dbReference type="EMBL" id="EPQ21377.1"/>
    </source>
</evidence>
<comment type="similarity">
    <text evidence="1 5">Belongs to the carotenoid oxygenase family.</text>
</comment>
<keyword evidence="2 4" id="KW-0479">Metal-binding</keyword>
<comment type="cofactor">
    <cofactor evidence="4 5">
        <name>Fe(2+)</name>
        <dbReference type="ChEBI" id="CHEBI:29033"/>
    </cofactor>
    <text evidence="4 5">Binds 1 Fe(2+) ion per subunit.</text>
</comment>
<evidence type="ECO:0000256" key="1">
    <source>
        <dbReference type="ARBA" id="ARBA00006787"/>
    </source>
</evidence>
<dbReference type="AlphaFoldDB" id="A0A829HN16"/>
<gene>
    <name evidence="6" type="ORF">J108_22265</name>
</gene>
<feature type="binding site" evidence="4">
    <location>
        <position position="26"/>
    </location>
    <ligand>
        <name>Fe cation</name>
        <dbReference type="ChEBI" id="CHEBI:24875"/>
        <note>catalytic</note>
    </ligand>
</feature>
<evidence type="ECO:0000256" key="5">
    <source>
        <dbReference type="RuleBase" id="RU364048"/>
    </source>
</evidence>
<organism evidence="6 7">
    <name type="scientific">Mycobacteroides abscessus subsp. bolletii CRM-0020</name>
    <dbReference type="NCBI Taxonomy" id="1306401"/>
    <lineage>
        <taxon>Bacteria</taxon>
        <taxon>Bacillati</taxon>
        <taxon>Actinomycetota</taxon>
        <taxon>Actinomycetes</taxon>
        <taxon>Mycobacteriales</taxon>
        <taxon>Mycobacteriaceae</taxon>
        <taxon>Mycobacteroides</taxon>
        <taxon>Mycobacteroides abscessus</taxon>
    </lineage>
</organism>
<dbReference type="Proteomes" id="UP000014969">
    <property type="component" value="Unassembled WGS sequence"/>
</dbReference>
<evidence type="ECO:0000313" key="7">
    <source>
        <dbReference type="Proteomes" id="UP000014969"/>
    </source>
</evidence>
<name>A0A829HN16_9MYCO</name>
<sequence>MAILDAQTLEDVATIKLPHRVPSGFHGNWVPSTG</sequence>
<dbReference type="GO" id="GO:0016702">
    <property type="term" value="F:oxidoreductase activity, acting on single donors with incorporation of molecular oxygen, incorporation of two atoms of oxygen"/>
    <property type="evidence" value="ECO:0007669"/>
    <property type="project" value="InterPro"/>
</dbReference>
<dbReference type="EC" id="1.13.11.-" evidence="5"/>
<protein>
    <recommendedName>
        <fullName evidence="5">Dioxygenase</fullName>
        <ecNumber evidence="5">1.13.11.-</ecNumber>
    </recommendedName>
</protein>
<keyword evidence="5" id="KW-0223">Dioxygenase</keyword>
<dbReference type="EMBL" id="ATFQ01000033">
    <property type="protein sequence ID" value="EPQ21377.1"/>
    <property type="molecule type" value="Genomic_DNA"/>
</dbReference>
<accession>A0A829HN16</accession>